<evidence type="ECO:0008006" key="4">
    <source>
        <dbReference type="Google" id="ProtNLM"/>
    </source>
</evidence>
<dbReference type="Gene3D" id="3.30.2310.20">
    <property type="entry name" value="RelE-like"/>
    <property type="match status" value="1"/>
</dbReference>
<protein>
    <recommendedName>
        <fullName evidence="4">Plasmid stabilisation system protein</fullName>
    </recommendedName>
</protein>
<name>A0A0M6XTR1_9RHOB</name>
<dbReference type="InterPro" id="IPR007712">
    <property type="entry name" value="RelE/ParE_toxin"/>
</dbReference>
<proteinExistence type="predicted"/>
<dbReference type="EMBL" id="CXPG01000022">
    <property type="protein sequence ID" value="CTQ34559.1"/>
    <property type="molecule type" value="Genomic_DNA"/>
</dbReference>
<dbReference type="Proteomes" id="UP000048908">
    <property type="component" value="Unassembled WGS sequence"/>
</dbReference>
<gene>
    <name evidence="2" type="ORF">JAN5088_03355</name>
</gene>
<evidence type="ECO:0000313" key="2">
    <source>
        <dbReference type="EMBL" id="CTQ34559.1"/>
    </source>
</evidence>
<sequence>MSDVGLRYLATAEPGLRWMRTYYRRNPQLAVARAAEALRQAEAILRAHPEAGHRYEGHADVREWKIAGTAFSLLYAEARGTVWVIDVRDQRGLRSAEALRTFVAELRRRMME</sequence>
<accession>A0A0M6XTR1</accession>
<keyword evidence="3" id="KW-1185">Reference proteome</keyword>
<dbReference type="Pfam" id="PF05016">
    <property type="entry name" value="ParE_toxin"/>
    <property type="match status" value="1"/>
</dbReference>
<evidence type="ECO:0000256" key="1">
    <source>
        <dbReference type="ARBA" id="ARBA00022649"/>
    </source>
</evidence>
<dbReference type="InterPro" id="IPR035093">
    <property type="entry name" value="RelE/ParE_toxin_dom_sf"/>
</dbReference>
<reference evidence="2 3" key="1">
    <citation type="submission" date="2015-07" db="EMBL/GenBank/DDBJ databases">
        <authorList>
            <person name="Noorani M."/>
        </authorList>
    </citation>
    <scope>NUCLEOTIDE SEQUENCE [LARGE SCALE GENOMIC DNA]</scope>
    <source>
        <strain evidence="2 3">CECT 5088</strain>
    </source>
</reference>
<dbReference type="OrthoDB" id="595470at2"/>
<evidence type="ECO:0000313" key="3">
    <source>
        <dbReference type="Proteomes" id="UP000048908"/>
    </source>
</evidence>
<dbReference type="AlphaFoldDB" id="A0A0M6XTR1"/>
<keyword evidence="1" id="KW-1277">Toxin-antitoxin system</keyword>
<dbReference type="RefSeq" id="WP_055683913.1">
    <property type="nucleotide sequence ID" value="NZ_CXPG01000022.1"/>
</dbReference>
<organism evidence="2 3">
    <name type="scientific">Jannaschia rubra</name>
    <dbReference type="NCBI Taxonomy" id="282197"/>
    <lineage>
        <taxon>Bacteria</taxon>
        <taxon>Pseudomonadati</taxon>
        <taxon>Pseudomonadota</taxon>
        <taxon>Alphaproteobacteria</taxon>
        <taxon>Rhodobacterales</taxon>
        <taxon>Roseobacteraceae</taxon>
        <taxon>Jannaschia</taxon>
    </lineage>
</organism>